<keyword evidence="4 6" id="KW-1133">Transmembrane helix</keyword>
<evidence type="ECO:0000313" key="8">
    <source>
        <dbReference type="RefSeq" id="XP_011380522.1"/>
    </source>
</evidence>
<protein>
    <submittedName>
        <fullName evidence="8">Transmembrane epididymal protein 1A-like</fullName>
    </submittedName>
</protein>
<evidence type="ECO:0000256" key="6">
    <source>
        <dbReference type="SAM" id="Phobius"/>
    </source>
</evidence>
<evidence type="ECO:0000256" key="4">
    <source>
        <dbReference type="ARBA" id="ARBA00022989"/>
    </source>
</evidence>
<evidence type="ECO:0000256" key="5">
    <source>
        <dbReference type="ARBA" id="ARBA00023136"/>
    </source>
</evidence>
<feature type="transmembrane region" description="Helical" evidence="6">
    <location>
        <begin position="162"/>
        <end position="181"/>
    </location>
</feature>
<evidence type="ECO:0000256" key="1">
    <source>
        <dbReference type="ARBA" id="ARBA00004141"/>
    </source>
</evidence>
<dbReference type="KEGG" id="pvp:105306922"/>
<comment type="subcellular location">
    <subcellularLocation>
        <location evidence="1">Membrane</location>
        <topology evidence="1">Multi-pass membrane protein</topology>
    </subcellularLocation>
</comment>
<feature type="transmembrane region" description="Helical" evidence="6">
    <location>
        <begin position="130"/>
        <end position="150"/>
    </location>
</feature>
<dbReference type="PANTHER" id="PTHR46441:SF3">
    <property type="entry name" value="TRANSMEMBRANE EPIDIDYMAL FAMILY MEMBER 3"/>
    <property type="match status" value="1"/>
</dbReference>
<dbReference type="Proteomes" id="UP000515202">
    <property type="component" value="Unplaced"/>
</dbReference>
<keyword evidence="7" id="KW-1185">Reference proteome</keyword>
<dbReference type="PANTHER" id="PTHR46441">
    <property type="entry name" value="TRANSMEMBRANE EPIDIDYMAL FAMILY MEMBER 3"/>
    <property type="match status" value="1"/>
</dbReference>
<feature type="transmembrane region" description="Helical" evidence="6">
    <location>
        <begin position="12"/>
        <end position="30"/>
    </location>
</feature>
<name>A0A6P3RHR4_PTEVA</name>
<feature type="transmembrane region" description="Helical" evidence="6">
    <location>
        <begin position="193"/>
        <end position="211"/>
    </location>
</feature>
<keyword evidence="5 6" id="KW-0472">Membrane</keyword>
<proteinExistence type="inferred from homology"/>
<feature type="transmembrane region" description="Helical" evidence="6">
    <location>
        <begin position="50"/>
        <end position="74"/>
    </location>
</feature>
<comment type="similarity">
    <text evidence="2">Belongs to the TMEM45 family.</text>
</comment>
<feature type="transmembrane region" description="Helical" evidence="6">
    <location>
        <begin position="100"/>
        <end position="118"/>
    </location>
</feature>
<dbReference type="GeneID" id="105306922"/>
<sequence>MGTLKGHLLPGMFFLFFSIYYSVLTSLALLRKQRFCKLPLSPREKQGHRWWQLVPVEGVVKVVIALIGIIPEFFYPPGVNRLKMIDWEDPQRPFLFQNNWQHVTMYGFFLLSGVVDIVSQSCQARQNIKLERAAEALAFCVLALLMVAHIENKSALEIRVHILFVVPTFLVSLALTIEVWVPDQPQLWVLKCWMGLVLSNWLLQLCVVMYVPPSGQPWKGENPADLAFLSIFFCWHLGLGAAILATIYGICSLWHHHYSSWKESSGTSYHLCPTGYSSEELEKLGAGAEAELQDGGV</sequence>
<evidence type="ECO:0000256" key="2">
    <source>
        <dbReference type="ARBA" id="ARBA00006948"/>
    </source>
</evidence>
<dbReference type="InterPro" id="IPR006904">
    <property type="entry name" value="DUF716"/>
</dbReference>
<dbReference type="OrthoDB" id="551896at2759"/>
<dbReference type="Pfam" id="PF04819">
    <property type="entry name" value="DUF716"/>
    <property type="match status" value="1"/>
</dbReference>
<feature type="transmembrane region" description="Helical" evidence="6">
    <location>
        <begin position="226"/>
        <end position="254"/>
    </location>
</feature>
<organism evidence="7 8">
    <name type="scientific">Pteropus vampyrus</name>
    <name type="common">Large flying fox</name>
    <dbReference type="NCBI Taxonomy" id="132908"/>
    <lineage>
        <taxon>Eukaryota</taxon>
        <taxon>Metazoa</taxon>
        <taxon>Chordata</taxon>
        <taxon>Craniata</taxon>
        <taxon>Vertebrata</taxon>
        <taxon>Euteleostomi</taxon>
        <taxon>Mammalia</taxon>
        <taxon>Eutheria</taxon>
        <taxon>Laurasiatheria</taxon>
        <taxon>Chiroptera</taxon>
        <taxon>Yinpterochiroptera</taxon>
        <taxon>Pteropodoidea</taxon>
        <taxon>Pteropodidae</taxon>
        <taxon>Pteropodinae</taxon>
        <taxon>Pteropus</taxon>
    </lineage>
</organism>
<dbReference type="GO" id="GO:0016020">
    <property type="term" value="C:membrane"/>
    <property type="evidence" value="ECO:0007669"/>
    <property type="project" value="UniProtKB-SubCell"/>
</dbReference>
<evidence type="ECO:0000256" key="3">
    <source>
        <dbReference type="ARBA" id="ARBA00022692"/>
    </source>
</evidence>
<dbReference type="AlphaFoldDB" id="A0A6P3RHR4"/>
<gene>
    <name evidence="8" type="primary">LOC105306922</name>
</gene>
<evidence type="ECO:0000313" key="7">
    <source>
        <dbReference type="Proteomes" id="UP000515202"/>
    </source>
</evidence>
<reference evidence="8" key="1">
    <citation type="submission" date="2025-08" db="UniProtKB">
        <authorList>
            <consortium name="RefSeq"/>
        </authorList>
    </citation>
    <scope>IDENTIFICATION</scope>
    <source>
        <tissue evidence="8">Kidney</tissue>
    </source>
</reference>
<keyword evidence="3 6" id="KW-0812">Transmembrane</keyword>
<dbReference type="RefSeq" id="XP_011380522.1">
    <property type="nucleotide sequence ID" value="XM_011382220.1"/>
</dbReference>
<accession>A0A6P3RHR4</accession>